<feature type="compositionally biased region" description="Gly residues" evidence="1">
    <location>
        <begin position="1"/>
        <end position="11"/>
    </location>
</feature>
<accession>A0ABQ5CMP1</accession>
<feature type="region of interest" description="Disordered" evidence="1">
    <location>
        <begin position="1"/>
        <end position="22"/>
    </location>
</feature>
<sequence>MAGPTEGGGPEGQDDREKNKTGNFIPIRLDFDEEDVATKDTRIYRLELLDPYQYIKLYDGNTDPEDHLGRFASAANSSEWPMPVWCEMFQQTLNGPARGWLRAFRQQASRDRQNWRGILPLEIQSGKMFQGTHEI</sequence>
<dbReference type="Proteomes" id="UP001151760">
    <property type="component" value="Unassembled WGS sequence"/>
</dbReference>
<reference evidence="2" key="1">
    <citation type="journal article" date="2022" name="Int. J. Mol. Sci.">
        <title>Draft Genome of Tanacetum Coccineum: Genomic Comparison of Closely Related Tanacetum-Family Plants.</title>
        <authorList>
            <person name="Yamashiro T."/>
            <person name="Shiraishi A."/>
            <person name="Nakayama K."/>
            <person name="Satake H."/>
        </authorList>
    </citation>
    <scope>NUCLEOTIDE SEQUENCE</scope>
</reference>
<protein>
    <submittedName>
        <fullName evidence="2">Uncharacterized protein</fullName>
    </submittedName>
</protein>
<evidence type="ECO:0000313" key="2">
    <source>
        <dbReference type="EMBL" id="GJT27603.1"/>
    </source>
</evidence>
<dbReference type="EMBL" id="BQNB010014391">
    <property type="protein sequence ID" value="GJT27603.1"/>
    <property type="molecule type" value="Genomic_DNA"/>
</dbReference>
<gene>
    <name evidence="2" type="ORF">Tco_0907878</name>
</gene>
<evidence type="ECO:0000313" key="3">
    <source>
        <dbReference type="Proteomes" id="UP001151760"/>
    </source>
</evidence>
<evidence type="ECO:0000256" key="1">
    <source>
        <dbReference type="SAM" id="MobiDB-lite"/>
    </source>
</evidence>
<proteinExistence type="predicted"/>
<comment type="caution">
    <text evidence="2">The sequence shown here is derived from an EMBL/GenBank/DDBJ whole genome shotgun (WGS) entry which is preliminary data.</text>
</comment>
<reference evidence="2" key="2">
    <citation type="submission" date="2022-01" db="EMBL/GenBank/DDBJ databases">
        <authorList>
            <person name="Yamashiro T."/>
            <person name="Shiraishi A."/>
            <person name="Satake H."/>
            <person name="Nakayama K."/>
        </authorList>
    </citation>
    <scope>NUCLEOTIDE SEQUENCE</scope>
</reference>
<name>A0ABQ5CMP1_9ASTR</name>
<keyword evidence="3" id="KW-1185">Reference proteome</keyword>
<organism evidence="2 3">
    <name type="scientific">Tanacetum coccineum</name>
    <dbReference type="NCBI Taxonomy" id="301880"/>
    <lineage>
        <taxon>Eukaryota</taxon>
        <taxon>Viridiplantae</taxon>
        <taxon>Streptophyta</taxon>
        <taxon>Embryophyta</taxon>
        <taxon>Tracheophyta</taxon>
        <taxon>Spermatophyta</taxon>
        <taxon>Magnoliopsida</taxon>
        <taxon>eudicotyledons</taxon>
        <taxon>Gunneridae</taxon>
        <taxon>Pentapetalae</taxon>
        <taxon>asterids</taxon>
        <taxon>campanulids</taxon>
        <taxon>Asterales</taxon>
        <taxon>Asteraceae</taxon>
        <taxon>Asteroideae</taxon>
        <taxon>Anthemideae</taxon>
        <taxon>Anthemidinae</taxon>
        <taxon>Tanacetum</taxon>
    </lineage>
</organism>